<keyword evidence="2" id="KW-0540">Nuclease</keyword>
<proteinExistence type="inferred from homology"/>
<dbReference type="GO" id="GO:0006309">
    <property type="term" value="P:apoptotic DNA fragmentation"/>
    <property type="evidence" value="ECO:0007669"/>
    <property type="project" value="TreeGrafter"/>
</dbReference>
<evidence type="ECO:0000256" key="2">
    <source>
        <dbReference type="ARBA" id="ARBA00022722"/>
    </source>
</evidence>
<feature type="binding site" evidence="5">
    <location>
        <position position="303"/>
    </location>
    <ligand>
        <name>Mg(2+)</name>
        <dbReference type="ChEBI" id="CHEBI:18420"/>
        <note>catalytic</note>
    </ligand>
</feature>
<dbReference type="GO" id="GO:0000014">
    <property type="term" value="F:single-stranded DNA endodeoxyribonuclease activity"/>
    <property type="evidence" value="ECO:0007669"/>
    <property type="project" value="TreeGrafter"/>
</dbReference>
<keyword evidence="5" id="KW-0479">Metal-binding</keyword>
<dbReference type="SMART" id="SM00892">
    <property type="entry name" value="Endonuclease_NS"/>
    <property type="match status" value="1"/>
</dbReference>
<evidence type="ECO:0000313" key="8">
    <source>
        <dbReference type="EMBL" id="CAG9799875.1"/>
    </source>
</evidence>
<sequence>MNKLLVTLSVLLIFFKNSEQASSFSESSTESDENGINNFEDSRLYNLRYFMNLKKLNLRSNNLIEASPCILNVQKVHMLNEQKGQEKWPLVLEPTDQPKFITVDKNGDIFVKSGEKLRLVCSGSRNRFVNVRAQVPDITVTCQRGKFFDYMGTTVNFENFGCATIPDSEDMIVEDGHHQIGFRMPNGQFLPLIDIHYDNRVEVIHVAHKLPYIDSRSHQKVSRIAFKDGKHPLGPGVSRFYQRSDIYNKMVKLLGQENARKYFNEGSFITKGHMAPKADFIFAAQQLATFFYMNINPQFSGSNNINWNFLEMSIRGHDFGGDVTIHTGGSRLLELPSKISSKNETIYLASDDKLPIPEIIWKIIEVGTDKHFSFIGFNYPSIRTKEFDQQLNICNDLCDTNEYSWLNEDLRDEEIRRDPTKGLLLCCSFEEVEKIINKGRI</sequence>
<keyword evidence="9" id="KW-1185">Reference proteome</keyword>
<keyword evidence="3" id="KW-0255">Endonuclease</keyword>
<dbReference type="GO" id="GO:0046872">
    <property type="term" value="F:metal ion binding"/>
    <property type="evidence" value="ECO:0007669"/>
    <property type="project" value="UniProtKB-KW"/>
</dbReference>
<evidence type="ECO:0000313" key="9">
    <source>
        <dbReference type="Proteomes" id="UP001153620"/>
    </source>
</evidence>
<dbReference type="AlphaFoldDB" id="A0A9N9RNA9"/>
<dbReference type="SUPFAM" id="SSF54060">
    <property type="entry name" value="His-Me finger endonucleases"/>
    <property type="match status" value="1"/>
</dbReference>
<dbReference type="GO" id="GO:0005743">
    <property type="term" value="C:mitochondrial inner membrane"/>
    <property type="evidence" value="ECO:0007669"/>
    <property type="project" value="TreeGrafter"/>
</dbReference>
<feature type="chain" id="PRO_5040112300" description="DNA/RNA non-specific endonuclease/pyrophosphatase/phosphodiesterase domain-containing protein" evidence="6">
    <location>
        <begin position="21"/>
        <end position="441"/>
    </location>
</feature>
<gene>
    <name evidence="8" type="ORF">CHIRRI_LOCUS2833</name>
</gene>
<evidence type="ECO:0000256" key="6">
    <source>
        <dbReference type="SAM" id="SignalP"/>
    </source>
</evidence>
<evidence type="ECO:0000256" key="5">
    <source>
        <dbReference type="PIRSR" id="PIRSR640255-2"/>
    </source>
</evidence>
<dbReference type="GO" id="GO:0005634">
    <property type="term" value="C:nucleus"/>
    <property type="evidence" value="ECO:0007669"/>
    <property type="project" value="TreeGrafter"/>
</dbReference>
<dbReference type="GO" id="GO:0004521">
    <property type="term" value="F:RNA endonuclease activity"/>
    <property type="evidence" value="ECO:0007669"/>
    <property type="project" value="TreeGrafter"/>
</dbReference>
<evidence type="ECO:0000259" key="7">
    <source>
        <dbReference type="SMART" id="SM00892"/>
    </source>
</evidence>
<reference evidence="8" key="2">
    <citation type="submission" date="2022-10" db="EMBL/GenBank/DDBJ databases">
        <authorList>
            <consortium name="ENA_rothamsted_submissions"/>
            <consortium name="culmorum"/>
            <person name="King R."/>
        </authorList>
    </citation>
    <scope>NUCLEOTIDE SEQUENCE</scope>
</reference>
<evidence type="ECO:0000256" key="1">
    <source>
        <dbReference type="ARBA" id="ARBA00010052"/>
    </source>
</evidence>
<dbReference type="OrthoDB" id="8194122at2759"/>
<protein>
    <recommendedName>
        <fullName evidence="7">DNA/RNA non-specific endonuclease/pyrophosphatase/phosphodiesterase domain-containing protein</fullName>
    </recommendedName>
</protein>
<dbReference type="InterPro" id="IPR040255">
    <property type="entry name" value="Non-specific_endonuclease"/>
</dbReference>
<dbReference type="InterPro" id="IPR044929">
    <property type="entry name" value="DNA/RNA_non-sp_Endonuclease_sf"/>
</dbReference>
<reference evidence="8" key="1">
    <citation type="submission" date="2022-01" db="EMBL/GenBank/DDBJ databases">
        <authorList>
            <person name="King R."/>
        </authorList>
    </citation>
    <scope>NUCLEOTIDE SEQUENCE</scope>
</reference>
<evidence type="ECO:0000256" key="3">
    <source>
        <dbReference type="ARBA" id="ARBA00022759"/>
    </source>
</evidence>
<feature type="signal peptide" evidence="6">
    <location>
        <begin position="1"/>
        <end position="20"/>
    </location>
</feature>
<dbReference type="InterPro" id="IPR044925">
    <property type="entry name" value="His-Me_finger_sf"/>
</dbReference>
<dbReference type="GO" id="GO:0003676">
    <property type="term" value="F:nucleic acid binding"/>
    <property type="evidence" value="ECO:0007669"/>
    <property type="project" value="InterPro"/>
</dbReference>
<dbReference type="EMBL" id="OU895877">
    <property type="protein sequence ID" value="CAG9799875.1"/>
    <property type="molecule type" value="Genomic_DNA"/>
</dbReference>
<comment type="similarity">
    <text evidence="1">Belongs to the DNA/RNA non-specific endonuclease family.</text>
</comment>
<evidence type="ECO:0000256" key="4">
    <source>
        <dbReference type="PIRSR" id="PIRSR640255-1"/>
    </source>
</evidence>
<keyword evidence="6" id="KW-0732">Signal</keyword>
<name>A0A9N9RNA9_9DIPT</name>
<dbReference type="Pfam" id="PF01223">
    <property type="entry name" value="Endonuclease_NS"/>
    <property type="match status" value="1"/>
</dbReference>
<dbReference type="PANTHER" id="PTHR13966:SF17">
    <property type="entry name" value="ENDONUCLEASE-RELATED"/>
    <property type="match status" value="1"/>
</dbReference>
<feature type="active site" description="Proton acceptor" evidence="4">
    <location>
        <position position="273"/>
    </location>
</feature>
<organism evidence="8 9">
    <name type="scientific">Chironomus riparius</name>
    <dbReference type="NCBI Taxonomy" id="315576"/>
    <lineage>
        <taxon>Eukaryota</taxon>
        <taxon>Metazoa</taxon>
        <taxon>Ecdysozoa</taxon>
        <taxon>Arthropoda</taxon>
        <taxon>Hexapoda</taxon>
        <taxon>Insecta</taxon>
        <taxon>Pterygota</taxon>
        <taxon>Neoptera</taxon>
        <taxon>Endopterygota</taxon>
        <taxon>Diptera</taxon>
        <taxon>Nematocera</taxon>
        <taxon>Chironomoidea</taxon>
        <taxon>Chironomidae</taxon>
        <taxon>Chironominae</taxon>
        <taxon>Chironomus</taxon>
    </lineage>
</organism>
<dbReference type="Proteomes" id="UP001153620">
    <property type="component" value="Chromosome 1"/>
</dbReference>
<feature type="domain" description="DNA/RNA non-specific endonuclease/pyrophosphatase/phosphodiesterase" evidence="7">
    <location>
        <begin position="189"/>
        <end position="400"/>
    </location>
</feature>
<dbReference type="PANTHER" id="PTHR13966">
    <property type="entry name" value="ENDONUCLEASE RELATED"/>
    <property type="match status" value="1"/>
</dbReference>
<keyword evidence="3" id="KW-0378">Hydrolase</keyword>
<dbReference type="InterPro" id="IPR001604">
    <property type="entry name" value="Endo_G_ENPP1-like_dom"/>
</dbReference>
<accession>A0A9N9RNA9</accession>
<dbReference type="Gene3D" id="3.40.570.10">
    <property type="entry name" value="Extracellular Endonuclease, subunit A"/>
    <property type="match status" value="1"/>
</dbReference>